<sequence length="57" mass="6233">MDREERRDSAPDADNADEGKLASLETGLCLPAAVLVLRVFLWPCSVPSATPPRIRLL</sequence>
<evidence type="ECO:0000313" key="1">
    <source>
        <dbReference type="EMBL" id="SCM72252.1"/>
    </source>
</evidence>
<dbReference type="EMBL" id="FMJC01000002">
    <property type="protein sequence ID" value="SCM72252.1"/>
    <property type="molecule type" value="Genomic_DNA"/>
</dbReference>
<reference evidence="1" key="1">
    <citation type="submission" date="2016-08" db="EMBL/GenBank/DDBJ databases">
        <authorList>
            <person name="Seilhamer J.J."/>
        </authorList>
    </citation>
    <scope>NUCLEOTIDE SEQUENCE</scope>
    <source>
        <strain evidence="1">86-1</strain>
    </source>
</reference>
<accession>A0A212L3V2</accession>
<organism evidence="1">
    <name type="scientific">uncultured Desulfovibrio sp</name>
    <dbReference type="NCBI Taxonomy" id="167968"/>
    <lineage>
        <taxon>Bacteria</taxon>
        <taxon>Pseudomonadati</taxon>
        <taxon>Thermodesulfobacteriota</taxon>
        <taxon>Desulfovibrionia</taxon>
        <taxon>Desulfovibrionales</taxon>
        <taxon>Desulfovibrionaceae</taxon>
        <taxon>Desulfovibrio</taxon>
        <taxon>environmental samples</taxon>
    </lineage>
</organism>
<gene>
    <name evidence="1" type="ORF">KL86DES1_20490</name>
</gene>
<name>A0A212L3V2_9BACT</name>
<dbReference type="AlphaFoldDB" id="A0A212L3V2"/>
<proteinExistence type="predicted"/>
<protein>
    <submittedName>
        <fullName evidence="1">Uncharacterized protein</fullName>
    </submittedName>
</protein>